<evidence type="ECO:0000256" key="1">
    <source>
        <dbReference type="ARBA" id="ARBA00022691"/>
    </source>
</evidence>
<dbReference type="CDD" id="cd01335">
    <property type="entry name" value="Radical_SAM"/>
    <property type="match status" value="1"/>
</dbReference>
<evidence type="ECO:0000313" key="6">
    <source>
        <dbReference type="EMBL" id="DAD71429.1"/>
    </source>
</evidence>
<dbReference type="InterPro" id="IPR007197">
    <property type="entry name" value="rSAM"/>
</dbReference>
<dbReference type="InterPro" id="IPR023867">
    <property type="entry name" value="Sulphatase_maturase_rSAM"/>
</dbReference>
<proteinExistence type="predicted"/>
<dbReference type="SFLD" id="SFLDG01386">
    <property type="entry name" value="main_SPASM_domain-containing"/>
    <property type="match status" value="1"/>
</dbReference>
<dbReference type="SFLD" id="SFLDS00029">
    <property type="entry name" value="Radical_SAM"/>
    <property type="match status" value="1"/>
</dbReference>
<dbReference type="InterPro" id="IPR013785">
    <property type="entry name" value="Aldolase_TIM"/>
</dbReference>
<dbReference type="PANTHER" id="PTHR43273">
    <property type="entry name" value="ANAEROBIC SULFATASE-MATURATING ENZYME HOMOLOG ASLB-RELATED"/>
    <property type="match status" value="1"/>
</dbReference>
<dbReference type="GO" id="GO:0016491">
    <property type="term" value="F:oxidoreductase activity"/>
    <property type="evidence" value="ECO:0007669"/>
    <property type="project" value="InterPro"/>
</dbReference>
<feature type="domain" description="Radical SAM core" evidence="5">
    <location>
        <begin position="40"/>
        <end position="197"/>
    </location>
</feature>
<reference evidence="6" key="1">
    <citation type="journal article" date="2021" name="Proc. Natl. Acad. Sci. U.S.A.">
        <title>A Catalog of Tens of Thousands of Viruses from Human Metagenomes Reveals Hidden Associations with Chronic Diseases.</title>
        <authorList>
            <person name="Tisza M.J."/>
            <person name="Buck C.B."/>
        </authorList>
    </citation>
    <scope>NUCLEOTIDE SEQUENCE</scope>
    <source>
        <strain evidence="6">Ctsf32</strain>
    </source>
</reference>
<evidence type="ECO:0000256" key="2">
    <source>
        <dbReference type="ARBA" id="ARBA00022723"/>
    </source>
</evidence>
<dbReference type="GO" id="GO:0051536">
    <property type="term" value="F:iron-sulfur cluster binding"/>
    <property type="evidence" value="ECO:0007669"/>
    <property type="project" value="UniProtKB-KW"/>
</dbReference>
<evidence type="ECO:0000256" key="4">
    <source>
        <dbReference type="ARBA" id="ARBA00023014"/>
    </source>
</evidence>
<dbReference type="SUPFAM" id="SSF102114">
    <property type="entry name" value="Radical SAM enzymes"/>
    <property type="match status" value="1"/>
</dbReference>
<dbReference type="SFLD" id="SFLDG01384">
    <property type="entry name" value="thioether_bond_formation_requi"/>
    <property type="match status" value="1"/>
</dbReference>
<dbReference type="GO" id="GO:0046872">
    <property type="term" value="F:metal ion binding"/>
    <property type="evidence" value="ECO:0007669"/>
    <property type="project" value="UniProtKB-KW"/>
</dbReference>
<sequence length="443" mass="50959">MIGNYEEYPEMLNRLFLEDKTKGFDAKTEGLYARTITFQVTEDCCMKCSYCYQHNKKPNRMTFEVAKQFIDDLLSGSEKVTCYIPKGSVGIVLEFIGGEPFLEIDLVSKITDYYFEECARLHHPWATRTRISISTNGLLNFDPRVQSYLKKHQSHLSLNITVDGNKKLHDSCRVDLENKGTYDRVIAAVNDYTEKYGKGALPTKMTISPNNIGSLSEAVIEMIEYGYPIVNFNPVYEDVWCRDDAKVFYKQLKQLADYLIEHDKLDPLVCPYMSPVYCHPMLPEDNHNWCGGTGAMIAIDWQGNIYPCIRYMPNSLGDDVIPYIIGTVKDGIMSTEQQFERVDCLSCITRRSQSTDECFNCPIASGCGWCSGYCYEKYGTADKRTTFTCDLHKARALALTYMWNKYYRKINSKDTYPMDIPDDWALQIIDKDELKMIKSLIKE</sequence>
<dbReference type="EMBL" id="BK015882">
    <property type="protein sequence ID" value="DAD71429.1"/>
    <property type="molecule type" value="Genomic_DNA"/>
</dbReference>
<dbReference type="Pfam" id="PF04055">
    <property type="entry name" value="Radical_SAM"/>
    <property type="match status" value="1"/>
</dbReference>
<dbReference type="SFLD" id="SFLDG01067">
    <property type="entry name" value="SPASM/twitch_domain_containing"/>
    <property type="match status" value="1"/>
</dbReference>
<protein>
    <submittedName>
        <fullName evidence="6">Radical SAM peptide maturase, CXXX-repeat target family</fullName>
    </submittedName>
</protein>
<dbReference type="Gene3D" id="3.20.20.70">
    <property type="entry name" value="Aldolase class I"/>
    <property type="match status" value="1"/>
</dbReference>
<keyword evidence="4" id="KW-0411">Iron-sulfur</keyword>
<evidence type="ECO:0000259" key="5">
    <source>
        <dbReference type="Pfam" id="PF04055"/>
    </source>
</evidence>
<dbReference type="NCBIfam" id="TIGR04115">
    <property type="entry name" value="rSAM_Cxxx_rpt"/>
    <property type="match status" value="1"/>
</dbReference>
<keyword evidence="3" id="KW-0408">Iron</keyword>
<dbReference type="PANTHER" id="PTHR43273:SF8">
    <property type="entry name" value="RADICAL SAM DOMAIN PROTEIN"/>
    <property type="match status" value="1"/>
</dbReference>
<keyword evidence="2" id="KW-0479">Metal-binding</keyword>
<dbReference type="InterPro" id="IPR026412">
    <property type="entry name" value="rSAM_Cxxx_rpt"/>
</dbReference>
<accession>A0A8S5LMY1</accession>
<dbReference type="InterPro" id="IPR058240">
    <property type="entry name" value="rSAM_sf"/>
</dbReference>
<keyword evidence="1" id="KW-0949">S-adenosyl-L-methionine</keyword>
<evidence type="ECO:0000256" key="3">
    <source>
        <dbReference type="ARBA" id="ARBA00023004"/>
    </source>
</evidence>
<organism evidence="6">
    <name type="scientific">Siphoviridae sp. ctsf32</name>
    <dbReference type="NCBI Taxonomy" id="2827594"/>
    <lineage>
        <taxon>Viruses</taxon>
        <taxon>Duplodnaviria</taxon>
        <taxon>Heunggongvirae</taxon>
        <taxon>Uroviricota</taxon>
        <taxon>Caudoviricetes</taxon>
    </lineage>
</organism>
<name>A0A8S5LMY1_9CAUD</name>